<dbReference type="EMBL" id="BMOB01000009">
    <property type="protein sequence ID" value="GGI90599.1"/>
    <property type="molecule type" value="Genomic_DNA"/>
</dbReference>
<protein>
    <recommendedName>
        <fullName evidence="3">Addiction module killer protein</fullName>
    </recommendedName>
</protein>
<dbReference type="Proteomes" id="UP000630149">
    <property type="component" value="Unassembled WGS sequence"/>
</dbReference>
<proteinExistence type="predicted"/>
<dbReference type="PANTHER" id="PTHR41791:SF1">
    <property type="entry name" value="SSL7039 PROTEIN"/>
    <property type="match status" value="1"/>
</dbReference>
<dbReference type="PANTHER" id="PTHR41791">
    <property type="entry name" value="SSL7039 PROTEIN"/>
    <property type="match status" value="1"/>
</dbReference>
<dbReference type="AlphaFoldDB" id="A0A917JZL2"/>
<sequence>MKEIKPKQIRFYQTKSGKIPYKEWFDGLKDSKVRHRIRARLDRVELGNLGDYKILSDGVSELRFAFGSGYRIYFAEQDDYFIILLCGGDKSSQEKDIDTAKQYWNDLQERCDE</sequence>
<evidence type="ECO:0000313" key="2">
    <source>
        <dbReference type="Proteomes" id="UP000630149"/>
    </source>
</evidence>
<evidence type="ECO:0000313" key="1">
    <source>
        <dbReference type="EMBL" id="GGI90599.1"/>
    </source>
</evidence>
<dbReference type="InterPro" id="IPR014056">
    <property type="entry name" value="TypeIITA-like_toxin_pred"/>
</dbReference>
<dbReference type="NCBIfam" id="TIGR02683">
    <property type="entry name" value="upstrm_HI1419"/>
    <property type="match status" value="1"/>
</dbReference>
<reference evidence="1" key="2">
    <citation type="submission" date="2020-09" db="EMBL/GenBank/DDBJ databases">
        <authorList>
            <person name="Sun Q."/>
            <person name="Ohkuma M."/>
        </authorList>
    </citation>
    <scope>NUCLEOTIDE SEQUENCE</scope>
    <source>
        <strain evidence="1">JCM 13919</strain>
    </source>
</reference>
<dbReference type="RefSeq" id="WP_131777217.1">
    <property type="nucleotide sequence ID" value="NZ_BMOB01000009.1"/>
</dbReference>
<comment type="caution">
    <text evidence="1">The sequence shown here is derived from an EMBL/GenBank/DDBJ whole genome shotgun (WGS) entry which is preliminary data.</text>
</comment>
<keyword evidence="2" id="KW-1185">Reference proteome</keyword>
<reference evidence="1" key="1">
    <citation type="journal article" date="2014" name="Int. J. Syst. Evol. Microbiol.">
        <title>Complete genome sequence of Corynebacterium casei LMG S-19264T (=DSM 44701T), isolated from a smear-ripened cheese.</title>
        <authorList>
            <consortium name="US DOE Joint Genome Institute (JGI-PGF)"/>
            <person name="Walter F."/>
            <person name="Albersmeier A."/>
            <person name="Kalinowski J."/>
            <person name="Ruckert C."/>
        </authorList>
    </citation>
    <scope>NUCLEOTIDE SEQUENCE</scope>
    <source>
        <strain evidence="1">JCM 13919</strain>
    </source>
</reference>
<accession>A0A917JZL2</accession>
<dbReference type="OrthoDB" id="9800258at2"/>
<dbReference type="InterPro" id="IPR009241">
    <property type="entry name" value="HigB-like"/>
</dbReference>
<organism evidence="1 2">
    <name type="scientific">Legionella impletisoli</name>
    <dbReference type="NCBI Taxonomy" id="343510"/>
    <lineage>
        <taxon>Bacteria</taxon>
        <taxon>Pseudomonadati</taxon>
        <taxon>Pseudomonadota</taxon>
        <taxon>Gammaproteobacteria</taxon>
        <taxon>Legionellales</taxon>
        <taxon>Legionellaceae</taxon>
        <taxon>Legionella</taxon>
    </lineage>
</organism>
<name>A0A917JZL2_9GAMM</name>
<gene>
    <name evidence="1" type="ORF">GCM10007966_19160</name>
</gene>
<dbReference type="PIRSF" id="PIRSF028744">
    <property type="entry name" value="Addict_mod_HI1419"/>
    <property type="match status" value="1"/>
</dbReference>
<evidence type="ECO:0008006" key="3">
    <source>
        <dbReference type="Google" id="ProtNLM"/>
    </source>
</evidence>
<dbReference type="Pfam" id="PF05973">
    <property type="entry name" value="Gp49"/>
    <property type="match status" value="1"/>
</dbReference>